<dbReference type="InterPro" id="IPR025610">
    <property type="entry name" value="MYC/MYB_N"/>
</dbReference>
<dbReference type="Pfam" id="PF14215">
    <property type="entry name" value="bHLH-MYC_N"/>
    <property type="match status" value="1"/>
</dbReference>
<comment type="subcellular location">
    <subcellularLocation>
        <location evidence="1">Nucleus</location>
    </subcellularLocation>
</comment>
<feature type="region of interest" description="Disordered" evidence="5">
    <location>
        <begin position="712"/>
        <end position="742"/>
    </location>
</feature>
<feature type="domain" description="BHLH" evidence="6">
    <location>
        <begin position="549"/>
        <end position="602"/>
    </location>
</feature>
<evidence type="ECO:0000313" key="8">
    <source>
        <dbReference type="Proteomes" id="UP001291623"/>
    </source>
</evidence>
<dbReference type="InterPro" id="IPR011598">
    <property type="entry name" value="bHLH_dom"/>
</dbReference>
<reference evidence="7" key="1">
    <citation type="submission" date="2023-12" db="EMBL/GenBank/DDBJ databases">
        <title>Genome assembly of Anisodus tanguticus.</title>
        <authorList>
            <person name="Wang Y.-J."/>
        </authorList>
    </citation>
    <scope>NUCLEOTIDE SEQUENCE</scope>
    <source>
        <strain evidence="7">KB-2021</strain>
        <tissue evidence="7">Leaf</tissue>
    </source>
</reference>
<evidence type="ECO:0000256" key="2">
    <source>
        <dbReference type="ARBA" id="ARBA00023015"/>
    </source>
</evidence>
<dbReference type="AlphaFoldDB" id="A0AAE1R685"/>
<gene>
    <name evidence="7" type="ORF">RND71_034948</name>
</gene>
<proteinExistence type="predicted"/>
<keyword evidence="2" id="KW-0805">Transcription regulation</keyword>
<keyword evidence="3" id="KW-0804">Transcription</keyword>
<protein>
    <recommendedName>
        <fullName evidence="6">BHLH domain-containing protein</fullName>
    </recommendedName>
</protein>
<dbReference type="EMBL" id="JAVYJV010000019">
    <property type="protein sequence ID" value="KAK4344772.1"/>
    <property type="molecule type" value="Genomic_DNA"/>
</dbReference>
<evidence type="ECO:0000256" key="5">
    <source>
        <dbReference type="SAM" id="MobiDB-lite"/>
    </source>
</evidence>
<feature type="compositionally biased region" description="Low complexity" evidence="5">
    <location>
        <begin position="516"/>
        <end position="532"/>
    </location>
</feature>
<dbReference type="Pfam" id="PF23176">
    <property type="entry name" value="bHLH_LHW"/>
    <property type="match status" value="1"/>
</dbReference>
<evidence type="ECO:0000313" key="7">
    <source>
        <dbReference type="EMBL" id="KAK4344772.1"/>
    </source>
</evidence>
<keyword evidence="4" id="KW-0539">Nucleus</keyword>
<evidence type="ECO:0000256" key="1">
    <source>
        <dbReference type="ARBA" id="ARBA00004123"/>
    </source>
</evidence>
<feature type="region of interest" description="Disordered" evidence="5">
    <location>
        <begin position="512"/>
        <end position="562"/>
    </location>
</feature>
<organism evidence="7 8">
    <name type="scientific">Anisodus tanguticus</name>
    <dbReference type="NCBI Taxonomy" id="243964"/>
    <lineage>
        <taxon>Eukaryota</taxon>
        <taxon>Viridiplantae</taxon>
        <taxon>Streptophyta</taxon>
        <taxon>Embryophyta</taxon>
        <taxon>Tracheophyta</taxon>
        <taxon>Spermatophyta</taxon>
        <taxon>Magnoliopsida</taxon>
        <taxon>eudicotyledons</taxon>
        <taxon>Gunneridae</taxon>
        <taxon>Pentapetalae</taxon>
        <taxon>asterids</taxon>
        <taxon>lamiids</taxon>
        <taxon>Solanales</taxon>
        <taxon>Solanaceae</taxon>
        <taxon>Solanoideae</taxon>
        <taxon>Hyoscyameae</taxon>
        <taxon>Anisodus</taxon>
    </lineage>
</organism>
<name>A0AAE1R685_9SOLA</name>
<evidence type="ECO:0000256" key="3">
    <source>
        <dbReference type="ARBA" id="ARBA00023163"/>
    </source>
</evidence>
<evidence type="ECO:0000259" key="6">
    <source>
        <dbReference type="PROSITE" id="PS50888"/>
    </source>
</evidence>
<dbReference type="PANTHER" id="PTHR46196">
    <property type="entry name" value="TRANSCRIPTION FACTOR BHLH155-LIKE ISOFORM X1-RELATED"/>
    <property type="match status" value="1"/>
</dbReference>
<evidence type="ECO:0000256" key="4">
    <source>
        <dbReference type="ARBA" id="ARBA00023242"/>
    </source>
</evidence>
<dbReference type="GO" id="GO:0003700">
    <property type="term" value="F:DNA-binding transcription factor activity"/>
    <property type="evidence" value="ECO:0007669"/>
    <property type="project" value="InterPro"/>
</dbReference>
<dbReference type="GO" id="GO:0005634">
    <property type="term" value="C:nucleus"/>
    <property type="evidence" value="ECO:0007669"/>
    <property type="project" value="UniProtKB-SubCell"/>
</dbReference>
<dbReference type="PROSITE" id="PS50888">
    <property type="entry name" value="BHLH"/>
    <property type="match status" value="1"/>
</dbReference>
<accession>A0AAE1R685</accession>
<dbReference type="InterPro" id="IPR043561">
    <property type="entry name" value="LHW-like"/>
</dbReference>
<feature type="compositionally biased region" description="Basic and acidic residues" evidence="5">
    <location>
        <begin position="550"/>
        <end position="562"/>
    </location>
</feature>
<comment type="caution">
    <text evidence="7">The sequence shown here is derived from an EMBL/GenBank/DDBJ whole genome shotgun (WGS) entry which is preliminary data.</text>
</comment>
<dbReference type="Proteomes" id="UP001291623">
    <property type="component" value="Unassembled WGS sequence"/>
</dbReference>
<dbReference type="GO" id="GO:0046983">
    <property type="term" value="F:protein dimerization activity"/>
    <property type="evidence" value="ECO:0007669"/>
    <property type="project" value="InterPro"/>
</dbReference>
<sequence length="766" mass="84514">MASQLQQALRSLCCNTPWKYAVFWKLTHRARMMLTLEDAYYDNDGFPEKKSPGSTTGNLHDGHYSNNRLGVAVAKTSYHVYSLGEGIVGQVAITGKHLWLSADKGAAITSLAPEHCDGWQAQFTAGIKTIVVAAVHPHGVVQLGSLDSTASNVSFTSIYNSSPWEMNFLKIPEDLRVVKHIRDVFSELQELMASCLPSSMQSSMENSCLSEISTRTSGSEVFQDCINNLGRSVFEDGRNMWSTLYTSVDHSCIFSQPGSYPNKILEVVNNQGLHETAVQGSDDWEILLPPSCGSSIIKHQEEGQMWAETDPKFEGQTSNLRLLGKGSVDKTDPTFRNNASNESVSYDAGQVTERPEPNGMLGVSDLPNAYPDKFAEKNLGSETECNYTMHTPFRFCAGYELYEALGPVFQKGNSSKDWEAGNREEMAVEVLEGIGTSNLLMSSTSKEPLLEAVIANVNRHDNDCSSVKSFSKSVDSLLTTEITAEPCSSDIATISSTGYSFDRETLNSFNSSPACSIRSSRGFSSTSCSRGSGHAERSLETSKMHKKRARPGESCRPRPRDRQLIQDRIKELRDLVPNGSKMIPQCSIDSLLERTIKHMLFMQSITKHADKLSKCSASKLVDKESGICGSSSHEHGSSWAVEVGNNQKVCPMRVENLGMNGQMLVEIFEDGSHFLDIAEAIRSLGLTILKGLAEAYGERTPTASKDQLVELESQNRHSTNQTEALDEVRLSHRNPPRQTSRLEVRDTTRILACTSFIDLQHEVVTY</sequence>
<keyword evidence="8" id="KW-1185">Reference proteome</keyword>
<feature type="compositionally biased region" description="Basic and acidic residues" evidence="5">
    <location>
        <begin position="533"/>
        <end position="543"/>
    </location>
</feature>
<dbReference type="PANTHER" id="PTHR46196:SF1">
    <property type="entry name" value="TRANSCRIPTION FACTOR EMB1444-RELATED"/>
    <property type="match status" value="1"/>
</dbReference>